<feature type="domain" description="TFIID subunit TAF5 NTD2" evidence="10">
    <location>
        <begin position="219"/>
        <end position="348"/>
    </location>
</feature>
<evidence type="ECO:0000256" key="5">
    <source>
        <dbReference type="ARBA" id="ARBA00023015"/>
    </source>
</evidence>
<dbReference type="GO" id="GO:0033276">
    <property type="term" value="C:transcription factor TFTC complex"/>
    <property type="evidence" value="ECO:0000318"/>
    <property type="project" value="GO_Central"/>
</dbReference>
<evidence type="ECO:0000256" key="4">
    <source>
        <dbReference type="ARBA" id="ARBA00022737"/>
    </source>
</evidence>
<dbReference type="Pfam" id="PF04494">
    <property type="entry name" value="TFIID_NTD2"/>
    <property type="match status" value="1"/>
</dbReference>
<dbReference type="PANTHER" id="PTHR19879:SF6">
    <property type="entry name" value="TAF5-LIKE RNA POLYMERASE II P300_CBP-ASSOCIATED FACTOR-ASSOCIATED FACTOR 65 KDA SUBUNIT 5L"/>
    <property type="match status" value="1"/>
</dbReference>
<feature type="compositionally biased region" description="Basic and acidic residues" evidence="9">
    <location>
        <begin position="50"/>
        <end position="59"/>
    </location>
</feature>
<keyword evidence="12" id="KW-1185">Reference proteome</keyword>
<dbReference type="CDD" id="cd08044">
    <property type="entry name" value="TAF5_NTD2"/>
    <property type="match status" value="1"/>
</dbReference>
<feature type="repeat" description="WD" evidence="8">
    <location>
        <begin position="659"/>
        <end position="694"/>
    </location>
</feature>
<dbReference type="Bgee" id="ENSACAG00000001237">
    <property type="expression patterns" value="Expressed in dewlap and 13 other cell types or tissues"/>
</dbReference>
<dbReference type="eggNOG" id="KOG0263">
    <property type="taxonomic scope" value="Eukaryota"/>
</dbReference>
<evidence type="ECO:0000256" key="9">
    <source>
        <dbReference type="SAM" id="MobiDB-lite"/>
    </source>
</evidence>
<keyword evidence="7" id="KW-0539">Nucleus</keyword>
<reference evidence="11" key="2">
    <citation type="submission" date="2025-08" db="UniProtKB">
        <authorList>
            <consortium name="Ensembl"/>
        </authorList>
    </citation>
    <scope>IDENTIFICATION</scope>
</reference>
<dbReference type="GO" id="GO:0036464">
    <property type="term" value="C:cytoplasmic ribonucleoprotein granule"/>
    <property type="evidence" value="ECO:0007669"/>
    <property type="project" value="Ensembl"/>
</dbReference>
<keyword evidence="3 8" id="KW-0853">WD repeat</keyword>
<dbReference type="Ensembl" id="ENSACAT00000001197.3">
    <property type="protein sequence ID" value="ENSACAP00000001164.2"/>
    <property type="gene ID" value="ENSACAG00000001237.3"/>
</dbReference>
<keyword evidence="4" id="KW-0677">Repeat</keyword>
<keyword evidence="6" id="KW-0804">Transcription</keyword>
<dbReference type="GO" id="GO:1904672">
    <property type="term" value="P:regulation of somatic stem cell population maintenance"/>
    <property type="evidence" value="ECO:0007669"/>
    <property type="project" value="Ensembl"/>
</dbReference>
<evidence type="ECO:0000259" key="10">
    <source>
        <dbReference type="Pfam" id="PF04494"/>
    </source>
</evidence>
<dbReference type="SMART" id="SM00320">
    <property type="entry name" value="WD40"/>
    <property type="match status" value="6"/>
</dbReference>
<feature type="repeat" description="WD" evidence="8">
    <location>
        <begin position="533"/>
        <end position="574"/>
    </location>
</feature>
<feature type="region of interest" description="Disordered" evidence="9">
    <location>
        <begin position="50"/>
        <end position="133"/>
    </location>
</feature>
<dbReference type="FunFam" id="2.130.10.10:FF:000325">
    <property type="entry name" value="TAF5-like RNA polymerase II p300/CBP-associated factor-associated factor 65 kDa subunit 5L"/>
    <property type="match status" value="1"/>
</dbReference>
<dbReference type="GO" id="GO:0016607">
    <property type="term" value="C:nuclear speck"/>
    <property type="evidence" value="ECO:0007669"/>
    <property type="project" value="Ensembl"/>
</dbReference>
<reference evidence="11" key="3">
    <citation type="submission" date="2025-09" db="UniProtKB">
        <authorList>
            <consortium name="Ensembl"/>
        </authorList>
    </citation>
    <scope>IDENTIFICATION</scope>
</reference>
<dbReference type="InterPro" id="IPR015943">
    <property type="entry name" value="WD40/YVTN_repeat-like_dom_sf"/>
</dbReference>
<dbReference type="InterPro" id="IPR019775">
    <property type="entry name" value="WD40_repeat_CS"/>
</dbReference>
<dbReference type="GeneTree" id="ENSGT00940000153342"/>
<reference evidence="11 12" key="1">
    <citation type="submission" date="2009-12" db="EMBL/GenBank/DDBJ databases">
        <title>The Genome Sequence of Anolis carolinensis (Green Anole Lizard).</title>
        <authorList>
            <consortium name="The Genome Sequencing Platform"/>
            <person name="Di Palma F."/>
            <person name="Alfoldi J."/>
            <person name="Heiman D."/>
            <person name="Young S."/>
            <person name="Grabherr M."/>
            <person name="Johnson J."/>
            <person name="Lander E.S."/>
            <person name="Lindblad-Toh K."/>
        </authorList>
    </citation>
    <scope>NUCLEOTIDE SEQUENCE [LARGE SCALE GENOMIC DNA]</scope>
    <source>
        <strain evidence="11 12">JBL SC #1</strain>
    </source>
</reference>
<dbReference type="InterPro" id="IPR007582">
    <property type="entry name" value="TFIID_NTD2"/>
</dbReference>
<feature type="compositionally biased region" description="Polar residues" evidence="9">
    <location>
        <begin position="96"/>
        <end position="109"/>
    </location>
</feature>
<gene>
    <name evidence="11" type="primary">TAF5L</name>
</gene>
<evidence type="ECO:0000256" key="7">
    <source>
        <dbReference type="ARBA" id="ARBA00023242"/>
    </source>
</evidence>
<dbReference type="GeneID" id="100567115"/>
<comment type="subcellular location">
    <subcellularLocation>
        <location evidence="1">Nucleus</location>
    </subcellularLocation>
</comment>
<evidence type="ECO:0000256" key="8">
    <source>
        <dbReference type="PROSITE-ProRule" id="PRU00221"/>
    </source>
</evidence>
<proteinExistence type="inferred from homology"/>
<dbReference type="SUPFAM" id="SSF50978">
    <property type="entry name" value="WD40 repeat-like"/>
    <property type="match status" value="1"/>
</dbReference>
<dbReference type="AlphaFoldDB" id="G1K983"/>
<evidence type="ECO:0000313" key="11">
    <source>
        <dbReference type="Ensembl" id="ENSACAP00000001164.2"/>
    </source>
</evidence>
<feature type="repeat" description="WD" evidence="8">
    <location>
        <begin position="617"/>
        <end position="658"/>
    </location>
</feature>
<dbReference type="SUPFAM" id="SSF160897">
    <property type="entry name" value="Taf5 N-terminal domain-like"/>
    <property type="match status" value="1"/>
</dbReference>
<dbReference type="CTD" id="27097"/>
<evidence type="ECO:0000256" key="3">
    <source>
        <dbReference type="ARBA" id="ARBA00022574"/>
    </source>
</evidence>
<dbReference type="InterPro" id="IPR001680">
    <property type="entry name" value="WD40_rpt"/>
</dbReference>
<dbReference type="GO" id="GO:0006355">
    <property type="term" value="P:regulation of DNA-templated transcription"/>
    <property type="evidence" value="ECO:0000318"/>
    <property type="project" value="GO_Central"/>
</dbReference>
<dbReference type="PROSITE" id="PS50294">
    <property type="entry name" value="WD_REPEATS_REGION"/>
    <property type="match status" value="5"/>
</dbReference>
<dbReference type="CDD" id="cd00200">
    <property type="entry name" value="WD40"/>
    <property type="match status" value="1"/>
</dbReference>
<dbReference type="GO" id="GO:0000124">
    <property type="term" value="C:SAGA complex"/>
    <property type="evidence" value="ECO:0000318"/>
    <property type="project" value="GO_Central"/>
</dbReference>
<protein>
    <submittedName>
        <fullName evidence="11">TATA-box binding protein associated factor 5 like</fullName>
    </submittedName>
</protein>
<evidence type="ECO:0000256" key="6">
    <source>
        <dbReference type="ARBA" id="ARBA00023163"/>
    </source>
</evidence>
<dbReference type="PROSITE" id="PS00678">
    <property type="entry name" value="WD_REPEATS_1"/>
    <property type="match status" value="2"/>
</dbReference>
<dbReference type="GO" id="GO:0006357">
    <property type="term" value="P:regulation of transcription by RNA polymerase II"/>
    <property type="evidence" value="ECO:0007669"/>
    <property type="project" value="Ensembl"/>
</dbReference>
<dbReference type="OrthoDB" id="10266330at2759"/>
<dbReference type="GO" id="GO:0003713">
    <property type="term" value="F:transcription coactivator activity"/>
    <property type="evidence" value="ECO:0000318"/>
    <property type="project" value="GO_Central"/>
</dbReference>
<name>G1K983_ANOCA</name>
<dbReference type="InParanoid" id="G1K983"/>
<sequence>MQPRYWSRQPRLRIRLSPSLSPPYKHRRFRLLPSLSLCVSLRQSWSGCSELRRDSEHSQETPQFYPRDVQGKSRRSSSGESRRARAGAALHERRQLQQQRWASRATGLSSDGPRREPARPPAQESPSRAARARRRAHTYTGALFLSLLCHAPVMKRVRTEQIQVAVSCYLKRRQYVDSEGPLKQGLRLCQTAEEMAANLTVQSESGCANIISAAPCLAEPQQYEVQFGRLCSFLTDSDSQHSHEVMPLLYPLFVYLHLNMVQNGLKSTVDSFYSRFHGMFMQNASQKDIIEQLQTTLSVQDILSNFKLRAFLDNKYVVRLQEDSYNFLLRYLQSDNNCALCKVLSLHIHLDVQPAKRMDYQLYASGGSSRSESNGLEPTDMPTSILQNEAALDILQDSIKRVKDGPPSLTTICFYAFYNTEQLLNTAEISPDSKLLASGFDNSCVKLWSLRSKKLKSEPHLVDVSRIHLACDVLDEEDEEDDNVGTEMKILRGHCGPVYSTRFLSDSSGLLSCSEDASIRYWDLGSFTNTVLYQGHAYPVWDLDISPCSLYFASGSHDRTARLWSFDRTYPLRIYAGHLADVDCIKFHPNSNYLATGSTDKTVRLWSTQQGNTVRLFTGHRGPVLSLAFSPNGKYLASAGEDQRLKLWDLASGTLYKELRGHTDNITSLTFSPDSSLVASASMDNSVRVWDIRNTYCNAPADGSSSELVGVYTGQINNVLSVQFMACNLLLVTGIAQENQEH</sequence>
<feature type="repeat" description="WD" evidence="8">
    <location>
        <begin position="491"/>
        <end position="524"/>
    </location>
</feature>
<dbReference type="Pfam" id="PF00400">
    <property type="entry name" value="WD40"/>
    <property type="match status" value="6"/>
</dbReference>
<dbReference type="InterPro" id="IPR020472">
    <property type="entry name" value="WD40_PAC1"/>
</dbReference>
<evidence type="ECO:0000256" key="1">
    <source>
        <dbReference type="ARBA" id="ARBA00004123"/>
    </source>
</evidence>
<dbReference type="PRINTS" id="PR00320">
    <property type="entry name" value="GPROTEINBRPT"/>
</dbReference>
<dbReference type="FunCoup" id="G1K983">
    <property type="interactions" value="409"/>
</dbReference>
<evidence type="ECO:0000313" key="12">
    <source>
        <dbReference type="Proteomes" id="UP000001646"/>
    </source>
</evidence>
<dbReference type="Gene3D" id="1.25.40.500">
    <property type="entry name" value="TFIID subunit TAF5, NTD2 domain"/>
    <property type="match status" value="1"/>
</dbReference>
<feature type="repeat" description="WD" evidence="8">
    <location>
        <begin position="575"/>
        <end position="616"/>
    </location>
</feature>
<dbReference type="PROSITE" id="PS50082">
    <property type="entry name" value="WD_REPEATS_2"/>
    <property type="match status" value="6"/>
</dbReference>
<dbReference type="InterPro" id="IPR037264">
    <property type="entry name" value="TFIID_NTD2_sf"/>
</dbReference>
<keyword evidence="5" id="KW-0805">Transcription regulation</keyword>
<dbReference type="PANTHER" id="PTHR19879">
    <property type="entry name" value="TRANSCRIPTION INITIATION FACTOR TFIID"/>
    <property type="match status" value="1"/>
</dbReference>
<dbReference type="FunFam" id="2.130.10.10:FF:000202">
    <property type="entry name" value="TAF5-like RNA polymerase II p300/CBP-associated factor-associated factor 65 kDa subunit 5L"/>
    <property type="match status" value="1"/>
</dbReference>
<comment type="similarity">
    <text evidence="2">Belongs to the WD repeat TAF5 family.</text>
</comment>
<evidence type="ECO:0000256" key="2">
    <source>
        <dbReference type="ARBA" id="ARBA00009435"/>
    </source>
</evidence>
<dbReference type="HOGENOM" id="CLU_005884_3_0_1"/>
<accession>G1K983</accession>
<dbReference type="STRING" id="28377.ENSACAP00000001164"/>
<feature type="repeat" description="WD" evidence="8">
    <location>
        <begin position="417"/>
        <end position="458"/>
    </location>
</feature>
<dbReference type="Proteomes" id="UP000001646">
    <property type="component" value="Chromosome 1"/>
</dbReference>
<dbReference type="InterPro" id="IPR036322">
    <property type="entry name" value="WD40_repeat_dom_sf"/>
</dbReference>
<dbReference type="Gene3D" id="2.130.10.10">
    <property type="entry name" value="YVTN repeat-like/Quinoprotein amine dehydrogenase"/>
    <property type="match status" value="2"/>
</dbReference>
<organism evidence="11 12">
    <name type="scientific">Anolis carolinensis</name>
    <name type="common">Green anole</name>
    <name type="synonym">American chameleon</name>
    <dbReference type="NCBI Taxonomy" id="28377"/>
    <lineage>
        <taxon>Eukaryota</taxon>
        <taxon>Metazoa</taxon>
        <taxon>Chordata</taxon>
        <taxon>Craniata</taxon>
        <taxon>Vertebrata</taxon>
        <taxon>Euteleostomi</taxon>
        <taxon>Lepidosauria</taxon>
        <taxon>Squamata</taxon>
        <taxon>Bifurcata</taxon>
        <taxon>Unidentata</taxon>
        <taxon>Episquamata</taxon>
        <taxon>Toxicofera</taxon>
        <taxon>Iguania</taxon>
        <taxon>Dactyloidae</taxon>
        <taxon>Anolis</taxon>
    </lineage>
</organism>